<reference evidence="6" key="1">
    <citation type="submission" date="2025-08" db="UniProtKB">
        <authorList>
            <consortium name="RefSeq"/>
        </authorList>
    </citation>
    <scope>IDENTIFICATION</scope>
    <source>
        <tissue evidence="6">Tentacle</tissue>
    </source>
</reference>
<dbReference type="InterPro" id="IPR051362">
    <property type="entry name" value="WD_repeat_creC_regulators"/>
</dbReference>
<evidence type="ECO:0000256" key="2">
    <source>
        <dbReference type="ARBA" id="ARBA00022737"/>
    </source>
</evidence>
<proteinExistence type="predicted"/>
<dbReference type="InterPro" id="IPR015943">
    <property type="entry name" value="WD40/YVTN_repeat-like_dom_sf"/>
</dbReference>
<dbReference type="AlphaFoldDB" id="A0A6P8IG10"/>
<organism evidence="5 6">
    <name type="scientific">Actinia tenebrosa</name>
    <name type="common">Australian red waratah sea anemone</name>
    <dbReference type="NCBI Taxonomy" id="6105"/>
    <lineage>
        <taxon>Eukaryota</taxon>
        <taxon>Metazoa</taxon>
        <taxon>Cnidaria</taxon>
        <taxon>Anthozoa</taxon>
        <taxon>Hexacorallia</taxon>
        <taxon>Actiniaria</taxon>
        <taxon>Actiniidae</taxon>
        <taxon>Actinia</taxon>
    </lineage>
</organism>
<feature type="region of interest" description="Disordered" evidence="4">
    <location>
        <begin position="318"/>
        <end position="345"/>
    </location>
</feature>
<dbReference type="PANTHER" id="PTHR14107:SF16">
    <property type="entry name" value="AT02583P"/>
    <property type="match status" value="1"/>
</dbReference>
<evidence type="ECO:0000256" key="3">
    <source>
        <dbReference type="PROSITE-ProRule" id="PRU00221"/>
    </source>
</evidence>
<dbReference type="Proteomes" id="UP000515163">
    <property type="component" value="Unplaced"/>
</dbReference>
<evidence type="ECO:0000313" key="6">
    <source>
        <dbReference type="RefSeq" id="XP_031565690.1"/>
    </source>
</evidence>
<dbReference type="InterPro" id="IPR036322">
    <property type="entry name" value="WD40_repeat_dom_sf"/>
</dbReference>
<keyword evidence="1 3" id="KW-0853">WD repeat</keyword>
<dbReference type="Pfam" id="PF00400">
    <property type="entry name" value="WD40"/>
    <property type="match status" value="2"/>
</dbReference>
<dbReference type="RefSeq" id="XP_031565690.1">
    <property type="nucleotide sequence ID" value="XM_031709830.1"/>
</dbReference>
<dbReference type="KEGG" id="aten:116300868"/>
<dbReference type="PROSITE" id="PS50082">
    <property type="entry name" value="WD_REPEATS_2"/>
    <property type="match status" value="1"/>
</dbReference>
<dbReference type="SMART" id="SM00320">
    <property type="entry name" value="WD40"/>
    <property type="match status" value="4"/>
</dbReference>
<dbReference type="Gene3D" id="2.130.10.10">
    <property type="entry name" value="YVTN repeat-like/Quinoprotein amine dehydrogenase"/>
    <property type="match status" value="1"/>
</dbReference>
<dbReference type="SUPFAM" id="SSF50978">
    <property type="entry name" value="WD40 repeat-like"/>
    <property type="match status" value="1"/>
</dbReference>
<dbReference type="OrthoDB" id="3367at2759"/>
<dbReference type="PANTHER" id="PTHR14107">
    <property type="entry name" value="WD REPEAT PROTEIN"/>
    <property type="match status" value="1"/>
</dbReference>
<feature type="repeat" description="WD" evidence="3">
    <location>
        <begin position="256"/>
        <end position="297"/>
    </location>
</feature>
<evidence type="ECO:0000256" key="1">
    <source>
        <dbReference type="ARBA" id="ARBA00022574"/>
    </source>
</evidence>
<name>A0A6P8IG10_ACTTE</name>
<dbReference type="PROSITE" id="PS50294">
    <property type="entry name" value="WD_REPEATS_REGION"/>
    <property type="match status" value="1"/>
</dbReference>
<accession>A0A6P8IG10</accession>
<dbReference type="FunCoup" id="A0A6P8IG10">
    <property type="interactions" value="2552"/>
</dbReference>
<evidence type="ECO:0000256" key="4">
    <source>
        <dbReference type="SAM" id="MobiDB-lite"/>
    </source>
</evidence>
<protein>
    <submittedName>
        <fullName evidence="6">WD repeat-containing protein 20-like isoform X1</fullName>
    </submittedName>
</protein>
<dbReference type="InParanoid" id="A0A6P8IG10"/>
<gene>
    <name evidence="6" type="primary">LOC116300868</name>
</gene>
<dbReference type="GeneID" id="116300868"/>
<evidence type="ECO:0000313" key="5">
    <source>
        <dbReference type="Proteomes" id="UP000515163"/>
    </source>
</evidence>
<dbReference type="InterPro" id="IPR001680">
    <property type="entry name" value="WD40_rpt"/>
</dbReference>
<keyword evidence="2" id="KW-0677">Repeat</keyword>
<keyword evidence="5" id="KW-1185">Reference proteome</keyword>
<sequence>MASPKGPGSELKQHFVTKEGVYKLMTLSEYSRPNKMPYSAQQCHPVKVSFVTVKEPGGCNDRIAFNVGRDLYFYIYKGVRKAADLTKPLDKRVYKGTIPTCHDFNLLTRSSESLELLIGFSAGQVQLLDPIRHEVNKLFNEERTVDKTKVTCIKWIPGSENLFLVSHESSNMYVYNKENPAGTGPPQYALMKQGPGYTVHSGKSKTTRNPVCKWTVGEFGINEFSFSPDCKHLAIATQDGCLRVFDFDSQTLYGVMKSYFGGLTCVCWSPDGKYIVTGGEDDLVTVWSFFERRVIARGQGHQSWISVVAFDPYTTSFSGDGRVDESDEEDIEENGPRDSPCHPSADKGVTSYRFGSVGHDTMLLLWDLGEDILRPQRPRCRSLRTHTMSNSHLVNSNSISNGPVCWEPNNGATSNDTSRSLTKVHSLSKSVEQLVTIRDYSPGTSLCPRIVEAPLLEPLVAKKIAYERLTDIVFREDCIVTACQEGFIRTWARPGRSDNGNSSLMEDDEAEVLCNGDHEHPSQYR</sequence>